<reference evidence="3" key="1">
    <citation type="submission" date="2023-01" db="EMBL/GenBank/DDBJ databases">
        <title>Metagenome sequencing of chrysophaentin producing Chrysophaeum taylorii.</title>
        <authorList>
            <person name="Davison J."/>
            <person name="Bewley C."/>
        </authorList>
    </citation>
    <scope>NUCLEOTIDE SEQUENCE</scope>
    <source>
        <strain evidence="3">NIES-1699</strain>
    </source>
</reference>
<dbReference type="EMBL" id="JAQMWT010000009">
    <property type="protein sequence ID" value="KAJ8614249.1"/>
    <property type="molecule type" value="Genomic_DNA"/>
</dbReference>
<keyword evidence="4" id="KW-1185">Reference proteome</keyword>
<evidence type="ECO:0000313" key="3">
    <source>
        <dbReference type="EMBL" id="KAJ8614249.1"/>
    </source>
</evidence>
<comment type="caution">
    <text evidence="3">The sequence shown here is derived from an EMBL/GenBank/DDBJ whole genome shotgun (WGS) entry which is preliminary data.</text>
</comment>
<accession>A0AAD7XQP3</accession>
<evidence type="ECO:0000256" key="1">
    <source>
        <dbReference type="SAM" id="MobiDB-lite"/>
    </source>
</evidence>
<keyword evidence="2" id="KW-0472">Membrane</keyword>
<proteinExistence type="predicted"/>
<feature type="transmembrane region" description="Helical" evidence="2">
    <location>
        <begin position="208"/>
        <end position="233"/>
    </location>
</feature>
<protein>
    <submittedName>
        <fullName evidence="3">Uncharacterized protein</fullName>
    </submittedName>
</protein>
<feature type="region of interest" description="Disordered" evidence="1">
    <location>
        <begin position="320"/>
        <end position="351"/>
    </location>
</feature>
<feature type="compositionally biased region" description="Acidic residues" evidence="1">
    <location>
        <begin position="333"/>
        <end position="351"/>
    </location>
</feature>
<evidence type="ECO:0000313" key="4">
    <source>
        <dbReference type="Proteomes" id="UP001230188"/>
    </source>
</evidence>
<keyword evidence="2" id="KW-1133">Transmembrane helix</keyword>
<dbReference type="AlphaFoldDB" id="A0AAD7XQP3"/>
<dbReference type="Proteomes" id="UP001230188">
    <property type="component" value="Unassembled WGS sequence"/>
</dbReference>
<keyword evidence="2" id="KW-0812">Transmembrane</keyword>
<feature type="transmembrane region" description="Helical" evidence="2">
    <location>
        <begin position="78"/>
        <end position="98"/>
    </location>
</feature>
<evidence type="ECO:0000256" key="2">
    <source>
        <dbReference type="SAM" id="Phobius"/>
    </source>
</evidence>
<sequence>MMDATLRAEEDARLASEMSEIAATNAQKTLLGATAWTLGTMGASYAVFSPMASYLNSIINSEGLQVLSVDQGQYFQDVVNAINILFSILMANTLVFLYQQNEAVFRALFSEVSVAKSLLEQIAFVSRGREAYALELLGHVERYVADDLRALDTVPVTLLLSRDDPLESVMWLTSVGAPGPVYETVKSLREARGVRLGALQRKLPSSHFALLVVLGIIDLAVFPLLAAATGAAAADPSLIKVQAVLFGFMASSVALILRLLYAFWIPTGDAYNVDAVLAVMVQGLEAEIQERKALALAAAPTSQRPFSPLTTRADTDALANIYNNDSLPPPKPEEEEESEESEESDDAAVTS</sequence>
<feature type="transmembrane region" description="Helical" evidence="2">
    <location>
        <begin position="239"/>
        <end position="261"/>
    </location>
</feature>
<organism evidence="3 4">
    <name type="scientific">Chrysophaeum taylorii</name>
    <dbReference type="NCBI Taxonomy" id="2483200"/>
    <lineage>
        <taxon>Eukaryota</taxon>
        <taxon>Sar</taxon>
        <taxon>Stramenopiles</taxon>
        <taxon>Ochrophyta</taxon>
        <taxon>Pelagophyceae</taxon>
        <taxon>Pelagomonadales</taxon>
        <taxon>Pelagomonadaceae</taxon>
        <taxon>Chrysophaeum</taxon>
    </lineage>
</organism>
<gene>
    <name evidence="3" type="ORF">CTAYLR_001090</name>
</gene>
<name>A0AAD7XQP3_9STRA</name>